<gene>
    <name evidence="3" type="ORF">B0A49_12863</name>
</gene>
<dbReference type="Proteomes" id="UP000308768">
    <property type="component" value="Unassembled WGS sequence"/>
</dbReference>
<dbReference type="InterPro" id="IPR012337">
    <property type="entry name" value="RNaseH-like_sf"/>
</dbReference>
<dbReference type="AlphaFoldDB" id="A0A4U0V9G1"/>
<feature type="region of interest" description="Disordered" evidence="1">
    <location>
        <begin position="1"/>
        <end position="26"/>
    </location>
</feature>
<organism evidence="3 4">
    <name type="scientific">Cryomyces minteri</name>
    <dbReference type="NCBI Taxonomy" id="331657"/>
    <lineage>
        <taxon>Eukaryota</taxon>
        <taxon>Fungi</taxon>
        <taxon>Dikarya</taxon>
        <taxon>Ascomycota</taxon>
        <taxon>Pezizomycotina</taxon>
        <taxon>Dothideomycetes</taxon>
        <taxon>Dothideomycetes incertae sedis</taxon>
        <taxon>Cryomyces</taxon>
    </lineage>
</organism>
<accession>A0A4U0V9G1</accession>
<sequence length="143" mass="16197">MLWETQYKDRIETASTETSEASQEPDEFDLIKRQLDSTVSTPDEYEDYIKANPIKILCSPLSWWLQDAQRQTYPSLSLMAINILSIPPMSTERMRLGAAVIEEGECSKSWIRSGITSGGEFSFVEGDGEDEDKGNEYGFIIQI</sequence>
<name>A0A4U0V9G1_9PEZI</name>
<dbReference type="Pfam" id="PF05699">
    <property type="entry name" value="Dimer_Tnp_hAT"/>
    <property type="match status" value="1"/>
</dbReference>
<keyword evidence="4" id="KW-1185">Reference proteome</keyword>
<feature type="compositionally biased region" description="Polar residues" evidence="1">
    <location>
        <begin position="13"/>
        <end position="22"/>
    </location>
</feature>
<dbReference type="OrthoDB" id="3935139at2759"/>
<protein>
    <recommendedName>
        <fullName evidence="2">HAT C-terminal dimerisation domain-containing protein</fullName>
    </recommendedName>
</protein>
<dbReference type="SUPFAM" id="SSF53098">
    <property type="entry name" value="Ribonuclease H-like"/>
    <property type="match status" value="1"/>
</dbReference>
<evidence type="ECO:0000313" key="3">
    <source>
        <dbReference type="EMBL" id="TKA45112.1"/>
    </source>
</evidence>
<comment type="caution">
    <text evidence="3">The sequence shown here is derived from an EMBL/GenBank/DDBJ whole genome shotgun (WGS) entry which is preliminary data.</text>
</comment>
<feature type="domain" description="HAT C-terminal dimerisation" evidence="2">
    <location>
        <begin position="44"/>
        <end position="92"/>
    </location>
</feature>
<evidence type="ECO:0000313" key="4">
    <source>
        <dbReference type="Proteomes" id="UP000308768"/>
    </source>
</evidence>
<evidence type="ECO:0000259" key="2">
    <source>
        <dbReference type="Pfam" id="PF05699"/>
    </source>
</evidence>
<dbReference type="GO" id="GO:0046983">
    <property type="term" value="F:protein dimerization activity"/>
    <property type="evidence" value="ECO:0007669"/>
    <property type="project" value="InterPro"/>
</dbReference>
<evidence type="ECO:0000256" key="1">
    <source>
        <dbReference type="SAM" id="MobiDB-lite"/>
    </source>
</evidence>
<proteinExistence type="predicted"/>
<reference evidence="3 4" key="1">
    <citation type="submission" date="2017-03" db="EMBL/GenBank/DDBJ databases">
        <title>Genomes of endolithic fungi from Antarctica.</title>
        <authorList>
            <person name="Coleine C."/>
            <person name="Masonjones S."/>
            <person name="Stajich J.E."/>
        </authorList>
    </citation>
    <scope>NUCLEOTIDE SEQUENCE [LARGE SCALE GENOMIC DNA]</scope>
    <source>
        <strain evidence="3 4">CCFEE 5187</strain>
    </source>
</reference>
<dbReference type="EMBL" id="NAJN01003020">
    <property type="protein sequence ID" value="TKA45112.1"/>
    <property type="molecule type" value="Genomic_DNA"/>
</dbReference>
<feature type="compositionally biased region" description="Basic and acidic residues" evidence="1">
    <location>
        <begin position="1"/>
        <end position="12"/>
    </location>
</feature>
<dbReference type="InterPro" id="IPR008906">
    <property type="entry name" value="HATC_C_dom"/>
</dbReference>